<evidence type="ECO:0000256" key="5">
    <source>
        <dbReference type="ARBA" id="ARBA00022670"/>
    </source>
</evidence>
<dbReference type="Pfam" id="PF02163">
    <property type="entry name" value="Peptidase_M50"/>
    <property type="match status" value="2"/>
</dbReference>
<dbReference type="EMBL" id="CP005957">
    <property type="protein sequence ID" value="AGL62384.1"/>
    <property type="molecule type" value="Genomic_DNA"/>
</dbReference>
<dbReference type="PANTHER" id="PTHR35864">
    <property type="entry name" value="ZINC METALLOPROTEASE MJ0611-RELATED"/>
    <property type="match status" value="1"/>
</dbReference>
<evidence type="ECO:0000256" key="13">
    <source>
        <dbReference type="SAM" id="Phobius"/>
    </source>
</evidence>
<name>R4PN68_9BACT</name>
<keyword evidence="7" id="KW-0479">Metal-binding</keyword>
<dbReference type="GO" id="GO:0005886">
    <property type="term" value="C:plasma membrane"/>
    <property type="evidence" value="ECO:0007669"/>
    <property type="project" value="UniProtKB-SubCell"/>
</dbReference>
<gene>
    <name evidence="15" type="ORF">L336_0680</name>
</gene>
<evidence type="ECO:0000256" key="3">
    <source>
        <dbReference type="ARBA" id="ARBA00007931"/>
    </source>
</evidence>
<evidence type="ECO:0000313" key="16">
    <source>
        <dbReference type="Proteomes" id="UP000013893"/>
    </source>
</evidence>
<dbReference type="OrthoDB" id="9800627at2"/>
<proteinExistence type="inferred from homology"/>
<feature type="domain" description="Peptidase M50" evidence="14">
    <location>
        <begin position="123"/>
        <end position="183"/>
    </location>
</feature>
<keyword evidence="9" id="KW-0862">Zinc</keyword>
<comment type="subcellular location">
    <subcellularLocation>
        <location evidence="2">Cell membrane</location>
        <topology evidence="2">Multi-pass membrane protein</topology>
    </subcellularLocation>
</comment>
<protein>
    <submittedName>
        <fullName evidence="15">Putative zinc metalloprotease ywhC</fullName>
        <ecNumber evidence="15">3.4.24.-</ecNumber>
    </submittedName>
</protein>
<accession>R4PN68</accession>
<dbReference type="AlphaFoldDB" id="R4PN68"/>
<evidence type="ECO:0000256" key="10">
    <source>
        <dbReference type="ARBA" id="ARBA00022989"/>
    </source>
</evidence>
<evidence type="ECO:0000313" key="15">
    <source>
        <dbReference type="EMBL" id="AGL62384.1"/>
    </source>
</evidence>
<evidence type="ECO:0000256" key="2">
    <source>
        <dbReference type="ARBA" id="ARBA00004651"/>
    </source>
</evidence>
<dbReference type="HOGENOM" id="CLU_086979_0_0_0"/>
<dbReference type="InterPro" id="IPR044537">
    <property type="entry name" value="Rip2-like"/>
</dbReference>
<keyword evidence="4" id="KW-1003">Cell membrane</keyword>
<dbReference type="PANTHER" id="PTHR35864:SF1">
    <property type="entry name" value="ZINC METALLOPROTEASE YWHC-RELATED"/>
    <property type="match status" value="1"/>
</dbReference>
<dbReference type="Proteomes" id="UP000013893">
    <property type="component" value="Chromosome"/>
</dbReference>
<dbReference type="EC" id="3.4.24.-" evidence="15"/>
<keyword evidence="16" id="KW-1185">Reference proteome</keyword>
<feature type="transmembrane region" description="Helical" evidence="13">
    <location>
        <begin position="122"/>
        <end position="143"/>
    </location>
</feature>
<dbReference type="GO" id="GO:0006508">
    <property type="term" value="P:proteolysis"/>
    <property type="evidence" value="ECO:0007669"/>
    <property type="project" value="UniProtKB-KW"/>
</dbReference>
<evidence type="ECO:0000256" key="7">
    <source>
        <dbReference type="ARBA" id="ARBA00022723"/>
    </source>
</evidence>
<feature type="transmembrane region" description="Helical" evidence="13">
    <location>
        <begin position="6"/>
        <end position="32"/>
    </location>
</feature>
<evidence type="ECO:0000256" key="12">
    <source>
        <dbReference type="ARBA" id="ARBA00023136"/>
    </source>
</evidence>
<dbReference type="KEGG" id="saal:L336_0680"/>
<keyword evidence="6 13" id="KW-0812">Transmembrane</keyword>
<comment type="similarity">
    <text evidence="3">Belongs to the peptidase M50B family.</text>
</comment>
<feature type="transmembrane region" description="Helical" evidence="13">
    <location>
        <begin position="91"/>
        <end position="115"/>
    </location>
</feature>
<dbReference type="InterPro" id="IPR008915">
    <property type="entry name" value="Peptidase_M50"/>
</dbReference>
<evidence type="ECO:0000256" key="9">
    <source>
        <dbReference type="ARBA" id="ARBA00022833"/>
    </source>
</evidence>
<organism evidence="15 16">
    <name type="scientific">Candidatus Saccharimonas aalborgensis</name>
    <dbReference type="NCBI Taxonomy" id="1332188"/>
    <lineage>
        <taxon>Bacteria</taxon>
        <taxon>Candidatus Saccharimonadota</taxon>
        <taxon>Candidatus Saccharimonadia</taxon>
        <taxon>Candidatus Saccharimonadales</taxon>
        <taxon>Candidatus Saccharimonadaceae</taxon>
        <taxon>Candidatus Saccharimonas</taxon>
    </lineage>
</organism>
<feature type="transmembrane region" description="Helical" evidence="13">
    <location>
        <begin position="172"/>
        <end position="195"/>
    </location>
</feature>
<keyword evidence="5 15" id="KW-0645">Protease</keyword>
<evidence type="ECO:0000256" key="11">
    <source>
        <dbReference type="ARBA" id="ARBA00023049"/>
    </source>
</evidence>
<dbReference type="RefSeq" id="WP_015641834.1">
    <property type="nucleotide sequence ID" value="NC_021219.1"/>
</dbReference>
<comment type="cofactor">
    <cofactor evidence="1">
        <name>Zn(2+)</name>
        <dbReference type="ChEBI" id="CHEBI:29105"/>
    </cofactor>
</comment>
<evidence type="ECO:0000256" key="8">
    <source>
        <dbReference type="ARBA" id="ARBA00022801"/>
    </source>
</evidence>
<feature type="domain" description="Peptidase M50" evidence="14">
    <location>
        <begin position="9"/>
        <end position="114"/>
    </location>
</feature>
<dbReference type="GO" id="GO:0046872">
    <property type="term" value="F:metal ion binding"/>
    <property type="evidence" value="ECO:0007669"/>
    <property type="project" value="UniProtKB-KW"/>
</dbReference>
<dbReference type="CDD" id="cd06158">
    <property type="entry name" value="S2P-M50_like_1"/>
    <property type="match status" value="1"/>
</dbReference>
<evidence type="ECO:0000256" key="6">
    <source>
        <dbReference type="ARBA" id="ARBA00022692"/>
    </source>
</evidence>
<feature type="transmembrane region" description="Helical" evidence="13">
    <location>
        <begin position="53"/>
        <end position="71"/>
    </location>
</feature>
<reference evidence="15 16" key="1">
    <citation type="journal article" date="2013" name="Nat. Biotechnol.">
        <title>Genome sequences of rare, uncultured bacteria obtained by differential coverage binning of multiple metagenomes.</title>
        <authorList>
            <person name="Albertsen M."/>
            <person name="Hugenholtz P."/>
            <person name="Skarshewski A."/>
            <person name="Nielsen K.L."/>
            <person name="Tyson G.W."/>
            <person name="Nielsen P.H."/>
        </authorList>
    </citation>
    <scope>NUCLEOTIDE SEQUENCE [LARGE SCALE GENOMIC DNA]</scope>
    <source>
        <strain evidence="15">TM71</strain>
    </source>
</reference>
<dbReference type="GO" id="GO:0008237">
    <property type="term" value="F:metallopeptidase activity"/>
    <property type="evidence" value="ECO:0007669"/>
    <property type="project" value="UniProtKB-KW"/>
</dbReference>
<sequence>MDIGYIFVVIVVILVSMTLHEAMHGMVAYWLGDHTAKLQGRLSFNPLVHIDPFLTLFLPVILALTGLPIFGGAKPVPFNPYALKFKEWGSALVAIAGPLTNLLLAFVSYGLFAVVHSSGDSFVSSVFATSAIVNLGFFAFNILPFPPLDGSRVAYALAPDFVRRAMERVEQYGLFLVFAIVLIASPILSDVIMFISHFFLNAFSKVFVGI</sequence>
<evidence type="ECO:0000259" key="14">
    <source>
        <dbReference type="Pfam" id="PF02163"/>
    </source>
</evidence>
<keyword evidence="12 13" id="KW-0472">Membrane</keyword>
<keyword evidence="8 15" id="KW-0378">Hydrolase</keyword>
<dbReference type="InterPro" id="IPR052348">
    <property type="entry name" value="Metallopeptidase_M50B"/>
</dbReference>
<evidence type="ECO:0000256" key="1">
    <source>
        <dbReference type="ARBA" id="ARBA00001947"/>
    </source>
</evidence>
<keyword evidence="11 15" id="KW-0482">Metalloprotease</keyword>
<evidence type="ECO:0000256" key="4">
    <source>
        <dbReference type="ARBA" id="ARBA00022475"/>
    </source>
</evidence>
<keyword evidence="10 13" id="KW-1133">Transmembrane helix</keyword>